<comment type="caution">
    <text evidence="3">The sequence shown here is derived from an EMBL/GenBank/DDBJ whole genome shotgun (WGS) entry which is preliminary data.</text>
</comment>
<evidence type="ECO:0000313" key="4">
    <source>
        <dbReference type="Proteomes" id="UP000824102"/>
    </source>
</evidence>
<dbReference type="SUPFAM" id="SSF47413">
    <property type="entry name" value="lambda repressor-like DNA-binding domains"/>
    <property type="match status" value="1"/>
</dbReference>
<evidence type="ECO:0000259" key="2">
    <source>
        <dbReference type="PROSITE" id="PS50943"/>
    </source>
</evidence>
<name>A0A9D2G6R1_9FIRM</name>
<dbReference type="PANTHER" id="PTHR46558:SF4">
    <property type="entry name" value="DNA-BIDING PHAGE PROTEIN"/>
    <property type="match status" value="1"/>
</dbReference>
<feature type="domain" description="HTH cro/C1-type" evidence="2">
    <location>
        <begin position="11"/>
        <end position="65"/>
    </location>
</feature>
<dbReference type="InterPro" id="IPR010982">
    <property type="entry name" value="Lambda_DNA-bd_dom_sf"/>
</dbReference>
<accession>A0A9D2G6R1</accession>
<dbReference type="CDD" id="cd00093">
    <property type="entry name" value="HTH_XRE"/>
    <property type="match status" value="1"/>
</dbReference>
<gene>
    <name evidence="3" type="ORF">H9964_06675</name>
</gene>
<reference evidence="3" key="2">
    <citation type="submission" date="2021-04" db="EMBL/GenBank/DDBJ databases">
        <authorList>
            <person name="Gilroy R."/>
        </authorList>
    </citation>
    <scope>NUCLEOTIDE SEQUENCE</scope>
    <source>
        <strain evidence="3">ChiW7-2402</strain>
    </source>
</reference>
<dbReference type="SMART" id="SM00530">
    <property type="entry name" value="HTH_XRE"/>
    <property type="match status" value="1"/>
</dbReference>
<proteinExistence type="predicted"/>
<organism evidence="3 4">
    <name type="scientific">Candidatus Gallimonas intestinavium</name>
    <dbReference type="NCBI Taxonomy" id="2838603"/>
    <lineage>
        <taxon>Bacteria</taxon>
        <taxon>Bacillati</taxon>
        <taxon>Bacillota</taxon>
        <taxon>Clostridia</taxon>
        <taxon>Candidatus Gallimonas</taxon>
    </lineage>
</organism>
<keyword evidence="1" id="KW-0238">DNA-binding</keyword>
<protein>
    <submittedName>
        <fullName evidence="3">Helix-turn-helix domain-containing protein</fullName>
    </submittedName>
</protein>
<sequence>MNDLYNLAKNLKALRLQYGYTQKQVAEKLGIATQSYQAYEWGVNVPSLQNFIKLARLYDVSLDDLLE</sequence>
<dbReference type="AlphaFoldDB" id="A0A9D2G6R1"/>
<evidence type="ECO:0000256" key="1">
    <source>
        <dbReference type="ARBA" id="ARBA00023125"/>
    </source>
</evidence>
<dbReference type="PANTHER" id="PTHR46558">
    <property type="entry name" value="TRACRIPTIONAL REGULATORY PROTEIN-RELATED-RELATED"/>
    <property type="match status" value="1"/>
</dbReference>
<evidence type="ECO:0000313" key="3">
    <source>
        <dbReference type="EMBL" id="HIZ73246.1"/>
    </source>
</evidence>
<dbReference type="Gene3D" id="1.10.260.40">
    <property type="entry name" value="lambda repressor-like DNA-binding domains"/>
    <property type="match status" value="1"/>
</dbReference>
<dbReference type="Pfam" id="PF01381">
    <property type="entry name" value="HTH_3"/>
    <property type="match status" value="1"/>
</dbReference>
<dbReference type="GO" id="GO:0003677">
    <property type="term" value="F:DNA binding"/>
    <property type="evidence" value="ECO:0007669"/>
    <property type="project" value="UniProtKB-KW"/>
</dbReference>
<dbReference type="PROSITE" id="PS50943">
    <property type="entry name" value="HTH_CROC1"/>
    <property type="match status" value="1"/>
</dbReference>
<reference evidence="3" key="1">
    <citation type="journal article" date="2021" name="PeerJ">
        <title>Extensive microbial diversity within the chicken gut microbiome revealed by metagenomics and culture.</title>
        <authorList>
            <person name="Gilroy R."/>
            <person name="Ravi A."/>
            <person name="Getino M."/>
            <person name="Pursley I."/>
            <person name="Horton D.L."/>
            <person name="Alikhan N.F."/>
            <person name="Baker D."/>
            <person name="Gharbi K."/>
            <person name="Hall N."/>
            <person name="Watson M."/>
            <person name="Adriaenssens E.M."/>
            <person name="Foster-Nyarko E."/>
            <person name="Jarju S."/>
            <person name="Secka A."/>
            <person name="Antonio M."/>
            <person name="Oren A."/>
            <person name="Chaudhuri R.R."/>
            <person name="La Ragione R."/>
            <person name="Hildebrand F."/>
            <person name="Pallen M.J."/>
        </authorList>
    </citation>
    <scope>NUCLEOTIDE SEQUENCE</scope>
    <source>
        <strain evidence="3">ChiW7-2402</strain>
    </source>
</reference>
<dbReference type="EMBL" id="DXBB01000091">
    <property type="protein sequence ID" value="HIZ73246.1"/>
    <property type="molecule type" value="Genomic_DNA"/>
</dbReference>
<dbReference type="InterPro" id="IPR001387">
    <property type="entry name" value="Cro/C1-type_HTH"/>
</dbReference>
<dbReference type="Proteomes" id="UP000824102">
    <property type="component" value="Unassembled WGS sequence"/>
</dbReference>